<dbReference type="Pfam" id="PF13476">
    <property type="entry name" value="AAA_23"/>
    <property type="match status" value="1"/>
</dbReference>
<keyword evidence="4" id="KW-0175">Coiled coil</keyword>
<feature type="coiled-coil region" evidence="4">
    <location>
        <begin position="799"/>
        <end position="848"/>
    </location>
</feature>
<dbReference type="SUPFAM" id="SSF52540">
    <property type="entry name" value="P-loop containing nucleoside triphosphate hydrolases"/>
    <property type="match status" value="1"/>
</dbReference>
<feature type="coiled-coil region" evidence="4">
    <location>
        <begin position="363"/>
        <end position="455"/>
    </location>
</feature>
<accession>A0ABR7EWL6</accession>
<dbReference type="Proteomes" id="UP000647235">
    <property type="component" value="Unassembled WGS sequence"/>
</dbReference>
<dbReference type="RefSeq" id="WP_158575517.1">
    <property type="nucleotide sequence ID" value="NZ_JACOOY010000007.1"/>
</dbReference>
<dbReference type="Gene3D" id="3.40.50.300">
    <property type="entry name" value="P-loop containing nucleotide triphosphate hydrolases"/>
    <property type="match status" value="2"/>
</dbReference>
<feature type="coiled-coil region" evidence="4">
    <location>
        <begin position="190"/>
        <end position="221"/>
    </location>
</feature>
<feature type="domain" description="Rad50/SbcC-type AAA" evidence="5">
    <location>
        <begin position="6"/>
        <end position="221"/>
    </location>
</feature>
<keyword evidence="7" id="KW-1185">Reference proteome</keyword>
<dbReference type="InterPro" id="IPR027417">
    <property type="entry name" value="P-loop_NTPase"/>
</dbReference>
<name>A0ABR7EWL6_9FIRM</name>
<evidence type="ECO:0000313" key="7">
    <source>
        <dbReference type="Proteomes" id="UP000647235"/>
    </source>
</evidence>
<dbReference type="PROSITE" id="PS00675">
    <property type="entry name" value="SIGMA54_INTERACT_1"/>
    <property type="match status" value="1"/>
</dbReference>
<evidence type="ECO:0000256" key="1">
    <source>
        <dbReference type="ARBA" id="ARBA00006930"/>
    </source>
</evidence>
<comment type="caution">
    <text evidence="6">The sequence shown here is derived from an EMBL/GenBank/DDBJ whole genome shotgun (WGS) entry which is preliminary data.</text>
</comment>
<feature type="coiled-coil region" evidence="4">
    <location>
        <begin position="483"/>
        <end position="514"/>
    </location>
</feature>
<gene>
    <name evidence="6" type="ORF">H8S07_07400</name>
</gene>
<feature type="coiled-coil region" evidence="4">
    <location>
        <begin position="620"/>
        <end position="757"/>
    </location>
</feature>
<dbReference type="InterPro" id="IPR038729">
    <property type="entry name" value="Rad50/SbcC_AAA"/>
</dbReference>
<organism evidence="6 7">
    <name type="scientific">Dorea hominis</name>
    <dbReference type="NCBI Taxonomy" id="2763040"/>
    <lineage>
        <taxon>Bacteria</taxon>
        <taxon>Bacillati</taxon>
        <taxon>Bacillota</taxon>
        <taxon>Clostridia</taxon>
        <taxon>Lachnospirales</taxon>
        <taxon>Lachnospiraceae</taxon>
        <taxon>Dorea</taxon>
    </lineage>
</organism>
<sequence length="1060" mass="122048">MRPITIEMSAFGSYAGKTVVDFTGVRQGLFLITGDTGAGKTTVFDAIVYALYGQTSGGNREGNMMRSQYASEDVETYVKLVFDYHGERYEVRRNPEYMRAGKRKASDGSVRLVKESAKVELTMPDGSVFPGRKRETEQKITEIMGMDAGQFTQMAMIAQGDFLKLLLADSKDRKKIFSRIFHTKIYAQVQEILRQRALKMQQDMQESRRNLQMEMERVKEESLADLAGKELFSHWKLLKGQEFPAQDETLQVLKEIISAEQEKKQSYTKLAAEERKAVERLNSEVKNAKFLLALFDDCEKAKKKSEELEAGKVLYQEEKEQTEHIRAAANVRPIFENMANGTKRLLKIRQTIEMLKKELETGMDRVSEKTETARSALECLKREEPVLSGEIVKLTEGLKQYEMLEALKKKMEETEAEIRKNEVRKEKAEAVHTELKKWIENTEKAEKSIAGWEENGRLLGQLKEQKKEEESWVITLTAQIPKLDTQKKACEELQKKMESAVKNYRSAFEDYEQKYSLFFEEQAGILAAGLETGRPCPVCGSTEHPHPRQLSLHAVSEQEVESAKKMRDKAEKARDQAADLYREKWNAFESSWSVFWDNCRKLLGEDEFPETDVVDLVETEKMLKEKLAGVREERKKLEQNAEQNKEQLTHAKALVERLPAKQEELRKKSRELEETEKEKAALELGRQSLKAEYETRKDVLPWESGETAKEELKKKTDRKNRLQEEADRTEKMLLEEIANQKQREGKLESELQNEKEQEAQCLENEKSYREILEKYSLTEEQFSEFCTQIERLPGLENKLREYEKQVSENTGVLKSLRERLEGEERPDISELLKKLESRRSEEEKLTKEQILITNLVQSHEETKKRLEHFFEKIGEQQKKYEWISNLSKTANGTLTGNVKMDFETYVQRQYFKQIIQAANRRLIKMTDGSFILQCKDLSHMGSQGQSGLDLDVYSMVNDAVRDVRTLSGGESFMAALSMALGLADTIQSSVGGIRLDTMFIDEGFGSLDDSTREQAVRVLVELAGENRLVGIISHVNELKEQIDTKLVVKKTAKGSRIDWA</sequence>
<reference evidence="6 7" key="1">
    <citation type="submission" date="2020-08" db="EMBL/GenBank/DDBJ databases">
        <title>Genome public.</title>
        <authorList>
            <person name="Liu C."/>
            <person name="Sun Q."/>
        </authorList>
    </citation>
    <scope>NUCLEOTIDE SEQUENCE [LARGE SCALE GENOMIC DNA]</scope>
    <source>
        <strain evidence="6 7">NSJ-36</strain>
    </source>
</reference>
<dbReference type="Pfam" id="PF13558">
    <property type="entry name" value="SbcC_Walker_B"/>
    <property type="match status" value="1"/>
</dbReference>
<dbReference type="EMBL" id="JACOOY010000007">
    <property type="protein sequence ID" value="MBC5665104.1"/>
    <property type="molecule type" value="Genomic_DNA"/>
</dbReference>
<evidence type="ECO:0000256" key="3">
    <source>
        <dbReference type="ARBA" id="ARBA00013368"/>
    </source>
</evidence>
<evidence type="ECO:0000259" key="5">
    <source>
        <dbReference type="Pfam" id="PF13476"/>
    </source>
</evidence>
<comment type="subunit">
    <text evidence="2">Heterodimer of SbcC and SbcD.</text>
</comment>
<dbReference type="PANTHER" id="PTHR32114">
    <property type="entry name" value="ABC TRANSPORTER ABCH.3"/>
    <property type="match status" value="1"/>
</dbReference>
<evidence type="ECO:0000256" key="4">
    <source>
        <dbReference type="SAM" id="Coils"/>
    </source>
</evidence>
<dbReference type="PANTHER" id="PTHR32114:SF2">
    <property type="entry name" value="ABC TRANSPORTER ABCH.3"/>
    <property type="match status" value="1"/>
</dbReference>
<feature type="coiled-coil region" evidence="4">
    <location>
        <begin position="264"/>
        <end position="318"/>
    </location>
</feature>
<proteinExistence type="inferred from homology"/>
<comment type="similarity">
    <text evidence="1">Belongs to the SMC family. SbcC subfamily.</text>
</comment>
<feature type="coiled-coil region" evidence="4">
    <location>
        <begin position="553"/>
        <end position="583"/>
    </location>
</feature>
<evidence type="ECO:0000256" key="2">
    <source>
        <dbReference type="ARBA" id="ARBA00011322"/>
    </source>
</evidence>
<evidence type="ECO:0000313" key="6">
    <source>
        <dbReference type="EMBL" id="MBC5665104.1"/>
    </source>
</evidence>
<protein>
    <recommendedName>
        <fullName evidence="3">Nuclease SbcCD subunit C</fullName>
    </recommendedName>
</protein>
<dbReference type="InterPro" id="IPR025662">
    <property type="entry name" value="Sigma_54_int_dom_ATP-bd_1"/>
</dbReference>